<keyword evidence="2" id="KW-1185">Reference proteome</keyword>
<proteinExistence type="predicted"/>
<protein>
    <submittedName>
        <fullName evidence="1">Uncharacterized protein</fullName>
    </submittedName>
</protein>
<evidence type="ECO:0000313" key="1">
    <source>
        <dbReference type="EMBL" id="RDW88504.1"/>
    </source>
</evidence>
<name>A0A3D8SQM8_9HELO</name>
<evidence type="ECO:0000313" key="2">
    <source>
        <dbReference type="Proteomes" id="UP000256645"/>
    </source>
</evidence>
<dbReference type="AlphaFoldDB" id="A0A3D8SQM8"/>
<organism evidence="1 2">
    <name type="scientific">Coleophoma cylindrospora</name>
    <dbReference type="NCBI Taxonomy" id="1849047"/>
    <lineage>
        <taxon>Eukaryota</taxon>
        <taxon>Fungi</taxon>
        <taxon>Dikarya</taxon>
        <taxon>Ascomycota</taxon>
        <taxon>Pezizomycotina</taxon>
        <taxon>Leotiomycetes</taxon>
        <taxon>Helotiales</taxon>
        <taxon>Dermateaceae</taxon>
        <taxon>Coleophoma</taxon>
    </lineage>
</organism>
<dbReference type="Proteomes" id="UP000256645">
    <property type="component" value="Unassembled WGS sequence"/>
</dbReference>
<dbReference type="EMBL" id="PDLM01000001">
    <property type="protein sequence ID" value="RDW88504.1"/>
    <property type="molecule type" value="Genomic_DNA"/>
</dbReference>
<sequence length="93" mass="10225">MSKVAWLRSVCSTYNTSSPDRDLAISRCWPTIDATATLSSSRPGRHQTNLVDFWVKMMVFLAGPLPEKATIAVLHFITLLNAGIKVCSSEVDV</sequence>
<comment type="caution">
    <text evidence="1">The sequence shown here is derived from an EMBL/GenBank/DDBJ whole genome shotgun (WGS) entry which is preliminary data.</text>
</comment>
<reference evidence="1 2" key="1">
    <citation type="journal article" date="2018" name="IMA Fungus">
        <title>IMA Genome-F 9: Draft genome sequence of Annulohypoxylon stygium, Aspergillus mulundensis, Berkeleyomyces basicola (syn. Thielaviopsis basicola), Ceratocystis smalleyi, two Cercospora beticola strains, Coleophoma cylindrospora, Fusarium fracticaudum, Phialophora cf. hyalina, and Morchella septimelata.</title>
        <authorList>
            <person name="Wingfield B.D."/>
            <person name="Bills G.F."/>
            <person name="Dong Y."/>
            <person name="Huang W."/>
            <person name="Nel W.J."/>
            <person name="Swalarsk-Parry B.S."/>
            <person name="Vaghefi N."/>
            <person name="Wilken P.M."/>
            <person name="An Z."/>
            <person name="de Beer Z.W."/>
            <person name="De Vos L."/>
            <person name="Chen L."/>
            <person name="Duong T.A."/>
            <person name="Gao Y."/>
            <person name="Hammerbacher A."/>
            <person name="Kikkert J.R."/>
            <person name="Li Y."/>
            <person name="Li H."/>
            <person name="Li K."/>
            <person name="Li Q."/>
            <person name="Liu X."/>
            <person name="Ma X."/>
            <person name="Naidoo K."/>
            <person name="Pethybridge S.J."/>
            <person name="Sun J."/>
            <person name="Steenkamp E.T."/>
            <person name="van der Nest M.A."/>
            <person name="van Wyk S."/>
            <person name="Wingfield M.J."/>
            <person name="Xiong C."/>
            <person name="Yue Q."/>
            <person name="Zhang X."/>
        </authorList>
    </citation>
    <scope>NUCLEOTIDE SEQUENCE [LARGE SCALE GENOMIC DNA]</scope>
    <source>
        <strain evidence="1 2">BP6252</strain>
    </source>
</reference>
<accession>A0A3D8SQM8</accession>
<gene>
    <name evidence="1" type="ORF">BP6252_00536</name>
</gene>